<dbReference type="PANTHER" id="PTHR33495">
    <property type="entry name" value="ANTI-SIGMA FACTOR ANTAGONIST TM_1081-RELATED-RELATED"/>
    <property type="match status" value="1"/>
</dbReference>
<dbReference type="Gene3D" id="3.30.750.24">
    <property type="entry name" value="STAS domain"/>
    <property type="match status" value="1"/>
</dbReference>
<dbReference type="SUPFAM" id="SSF52091">
    <property type="entry name" value="SpoIIaa-like"/>
    <property type="match status" value="1"/>
</dbReference>
<feature type="domain" description="STAS" evidence="1">
    <location>
        <begin position="41"/>
        <end position="139"/>
    </location>
</feature>
<proteinExistence type="predicted"/>
<reference evidence="2 3" key="1">
    <citation type="submission" date="2020-08" db="EMBL/GenBank/DDBJ databases">
        <title>Sequencing the genomes of 1000 actinobacteria strains.</title>
        <authorList>
            <person name="Klenk H.-P."/>
        </authorList>
    </citation>
    <scope>NUCLEOTIDE SEQUENCE [LARGE SCALE GENOMIC DNA]</scope>
    <source>
        <strain evidence="2 3">DSM 45584</strain>
    </source>
</reference>
<evidence type="ECO:0000259" key="1">
    <source>
        <dbReference type="PROSITE" id="PS50801"/>
    </source>
</evidence>
<protein>
    <submittedName>
        <fullName evidence="2">Anti-anti-sigma factor</fullName>
    </submittedName>
</protein>
<dbReference type="AlphaFoldDB" id="A0A840QF22"/>
<accession>A0A840QF22</accession>
<comment type="caution">
    <text evidence="2">The sequence shown here is derived from an EMBL/GenBank/DDBJ whole genome shotgun (WGS) entry which is preliminary data.</text>
</comment>
<keyword evidence="3" id="KW-1185">Reference proteome</keyword>
<dbReference type="PROSITE" id="PS50801">
    <property type="entry name" value="STAS"/>
    <property type="match status" value="1"/>
</dbReference>
<name>A0A840QF22_9PSEU</name>
<dbReference type="GO" id="GO:0043856">
    <property type="term" value="F:anti-sigma factor antagonist activity"/>
    <property type="evidence" value="ECO:0007669"/>
    <property type="project" value="TreeGrafter"/>
</dbReference>
<dbReference type="Pfam" id="PF01740">
    <property type="entry name" value="STAS"/>
    <property type="match status" value="1"/>
</dbReference>
<evidence type="ECO:0000313" key="3">
    <source>
        <dbReference type="Proteomes" id="UP000584374"/>
    </source>
</evidence>
<dbReference type="CDD" id="cd07043">
    <property type="entry name" value="STAS_anti-anti-sigma_factors"/>
    <property type="match status" value="1"/>
</dbReference>
<organism evidence="2 3">
    <name type="scientific">Saccharopolyspora phatthalungensis</name>
    <dbReference type="NCBI Taxonomy" id="664693"/>
    <lineage>
        <taxon>Bacteria</taxon>
        <taxon>Bacillati</taxon>
        <taxon>Actinomycetota</taxon>
        <taxon>Actinomycetes</taxon>
        <taxon>Pseudonocardiales</taxon>
        <taxon>Pseudonocardiaceae</taxon>
        <taxon>Saccharopolyspora</taxon>
    </lineage>
</organism>
<dbReference type="EMBL" id="JACHIW010000002">
    <property type="protein sequence ID" value="MBB5158647.1"/>
    <property type="molecule type" value="Genomic_DNA"/>
</dbReference>
<gene>
    <name evidence="2" type="ORF">BJ970_006246</name>
</gene>
<dbReference type="InterPro" id="IPR036513">
    <property type="entry name" value="STAS_dom_sf"/>
</dbReference>
<dbReference type="Proteomes" id="UP000584374">
    <property type="component" value="Unassembled WGS sequence"/>
</dbReference>
<evidence type="ECO:0000313" key="2">
    <source>
        <dbReference type="EMBL" id="MBB5158647.1"/>
    </source>
</evidence>
<sequence length="140" mass="14748">MTADSITFQAARANTRAATNERTAPGKALRVRVSYPNSESIVVAAFGEIDAATVARYEEALLPRLSAAVRLVVVDLKQVHFLGVPGLELLHRARLLAEAQGVVLRLVADTGEVLRALDVAGLASQLDCFSTALPALATGV</sequence>
<dbReference type="InterPro" id="IPR002645">
    <property type="entry name" value="STAS_dom"/>
</dbReference>
<dbReference type="RefSeq" id="WP_184730541.1">
    <property type="nucleotide sequence ID" value="NZ_JACHIW010000002.1"/>
</dbReference>
<dbReference type="PANTHER" id="PTHR33495:SF2">
    <property type="entry name" value="ANTI-SIGMA FACTOR ANTAGONIST TM_1081-RELATED"/>
    <property type="match status" value="1"/>
</dbReference>